<dbReference type="OrthoDB" id="9780487at2"/>
<keyword evidence="8 15" id="KW-0418">Kinase</keyword>
<keyword evidence="5" id="KW-0808">Transferase</keyword>
<feature type="transmembrane region" description="Helical" evidence="13">
    <location>
        <begin position="12"/>
        <end position="29"/>
    </location>
</feature>
<keyword evidence="12 13" id="KW-0472">Membrane</keyword>
<evidence type="ECO:0000259" key="14">
    <source>
        <dbReference type="PROSITE" id="PS50109"/>
    </source>
</evidence>
<evidence type="ECO:0000256" key="9">
    <source>
        <dbReference type="ARBA" id="ARBA00022840"/>
    </source>
</evidence>
<dbReference type="SUPFAM" id="SSF55874">
    <property type="entry name" value="ATPase domain of HSP90 chaperone/DNA topoisomerase II/histidine kinase"/>
    <property type="match status" value="1"/>
</dbReference>
<evidence type="ECO:0000256" key="7">
    <source>
        <dbReference type="ARBA" id="ARBA00022741"/>
    </source>
</evidence>
<evidence type="ECO:0000256" key="5">
    <source>
        <dbReference type="ARBA" id="ARBA00022679"/>
    </source>
</evidence>
<proteinExistence type="predicted"/>
<protein>
    <recommendedName>
        <fullName evidence="3">histidine kinase</fullName>
        <ecNumber evidence="3">2.7.13.3</ecNumber>
    </recommendedName>
</protein>
<dbReference type="STRING" id="157733.AB986_01105"/>
<dbReference type="AlphaFoldDB" id="A0A0J6D131"/>
<dbReference type="Pfam" id="PF02518">
    <property type="entry name" value="HATPase_c"/>
    <property type="match status" value="1"/>
</dbReference>
<organism evidence="15 16">
    <name type="scientific">Guptibacillus hwajinpoensis</name>
    <dbReference type="NCBI Taxonomy" id="208199"/>
    <lineage>
        <taxon>Bacteria</taxon>
        <taxon>Bacillati</taxon>
        <taxon>Bacillota</taxon>
        <taxon>Bacilli</taxon>
        <taxon>Bacillales</taxon>
        <taxon>Guptibacillaceae</taxon>
        <taxon>Guptibacillus</taxon>
    </lineage>
</organism>
<dbReference type="PRINTS" id="PR00344">
    <property type="entry name" value="BCTRLSENSOR"/>
</dbReference>
<sequence>MIWRFLKERRSWIGFVLFTECIFLLITFVDSTIPLSSAMYAVFLTLILFVLFLLLRYVKETKFYKGLEDLENNFDLTSIPDATSPFEEVVEHVTTDQMEQLKEETNRMRQQLEVEKDDLVSWIHEVKTPLTALHLLIDRVQDRELNEQLTYEWLRIHFLLDQQLHQKRMPAIENDLYIEFVDLQEILFNEISPLRTWCKQRRIGFDLDLNVTNMLSDSKWLSFMLRQLLTNAVKYSENNDIRIISGMNGNQPFLTIQDWGRGIEKRDLPRIFEKGFTSTANHSDAVATGMGLYLTKKVANYLMVLIDVESERGNGTAFTLTFPEANDFEQIRGM</sequence>
<dbReference type="GO" id="GO:0000155">
    <property type="term" value="F:phosphorelay sensor kinase activity"/>
    <property type="evidence" value="ECO:0007669"/>
    <property type="project" value="TreeGrafter"/>
</dbReference>
<evidence type="ECO:0000313" key="15">
    <source>
        <dbReference type="EMBL" id="KMM37964.1"/>
    </source>
</evidence>
<gene>
    <name evidence="15" type="ORF">AB986_01105</name>
</gene>
<dbReference type="GO" id="GO:0016036">
    <property type="term" value="P:cellular response to phosphate starvation"/>
    <property type="evidence" value="ECO:0007669"/>
    <property type="project" value="TreeGrafter"/>
</dbReference>
<dbReference type="SMART" id="SM00387">
    <property type="entry name" value="HATPase_c"/>
    <property type="match status" value="1"/>
</dbReference>
<keyword evidence="16" id="KW-1185">Reference proteome</keyword>
<reference evidence="15" key="1">
    <citation type="submission" date="2015-06" db="EMBL/GenBank/DDBJ databases">
        <authorList>
            <person name="Liu B."/>
            <person name="Wang J."/>
            <person name="Zhu Y."/>
            <person name="Liu G."/>
            <person name="Chen Q."/>
            <person name="Zheng C."/>
            <person name="Che J."/>
            <person name="Ge C."/>
            <person name="Shi H."/>
            <person name="Pan Z."/>
            <person name="Liu X."/>
        </authorList>
    </citation>
    <scope>NUCLEOTIDE SEQUENCE [LARGE SCALE GENOMIC DNA]</scope>
    <source>
        <strain evidence="15">DSM 16346</strain>
    </source>
</reference>
<evidence type="ECO:0000256" key="13">
    <source>
        <dbReference type="SAM" id="Phobius"/>
    </source>
</evidence>
<dbReference type="InterPro" id="IPR005467">
    <property type="entry name" value="His_kinase_dom"/>
</dbReference>
<dbReference type="Gene3D" id="3.30.565.10">
    <property type="entry name" value="Histidine kinase-like ATPase, C-terminal domain"/>
    <property type="match status" value="1"/>
</dbReference>
<feature type="domain" description="Histidine kinase" evidence="14">
    <location>
        <begin position="121"/>
        <end position="326"/>
    </location>
</feature>
<dbReference type="GO" id="GO:0004721">
    <property type="term" value="F:phosphoprotein phosphatase activity"/>
    <property type="evidence" value="ECO:0007669"/>
    <property type="project" value="TreeGrafter"/>
</dbReference>
<dbReference type="GO" id="GO:0005524">
    <property type="term" value="F:ATP binding"/>
    <property type="evidence" value="ECO:0007669"/>
    <property type="project" value="UniProtKB-KW"/>
</dbReference>
<evidence type="ECO:0000256" key="11">
    <source>
        <dbReference type="ARBA" id="ARBA00023012"/>
    </source>
</evidence>
<evidence type="ECO:0000256" key="2">
    <source>
        <dbReference type="ARBA" id="ARBA00004651"/>
    </source>
</evidence>
<evidence type="ECO:0000256" key="4">
    <source>
        <dbReference type="ARBA" id="ARBA00022475"/>
    </source>
</evidence>
<dbReference type="PANTHER" id="PTHR45453:SF2">
    <property type="entry name" value="HISTIDINE KINASE"/>
    <property type="match status" value="1"/>
</dbReference>
<dbReference type="GO" id="GO:0005886">
    <property type="term" value="C:plasma membrane"/>
    <property type="evidence" value="ECO:0007669"/>
    <property type="project" value="UniProtKB-SubCell"/>
</dbReference>
<feature type="transmembrane region" description="Helical" evidence="13">
    <location>
        <begin position="35"/>
        <end position="55"/>
    </location>
</feature>
<accession>A0A0J6D131</accession>
<keyword evidence="9" id="KW-0067">ATP-binding</keyword>
<comment type="caution">
    <text evidence="15">The sequence shown here is derived from an EMBL/GenBank/DDBJ whole genome shotgun (WGS) entry which is preliminary data.</text>
</comment>
<dbReference type="PATRIC" id="fig|157733.3.peg.2426"/>
<dbReference type="InterPro" id="IPR050351">
    <property type="entry name" value="BphY/WalK/GraS-like"/>
</dbReference>
<evidence type="ECO:0000256" key="8">
    <source>
        <dbReference type="ARBA" id="ARBA00022777"/>
    </source>
</evidence>
<evidence type="ECO:0000256" key="6">
    <source>
        <dbReference type="ARBA" id="ARBA00022692"/>
    </source>
</evidence>
<comment type="subcellular location">
    <subcellularLocation>
        <location evidence="2">Cell membrane</location>
        <topology evidence="2">Multi-pass membrane protein</topology>
    </subcellularLocation>
</comment>
<dbReference type="RefSeq" id="WP_048309048.1">
    <property type="nucleotide sequence ID" value="NZ_CP119526.1"/>
</dbReference>
<dbReference type="EMBL" id="LELK01000001">
    <property type="protein sequence ID" value="KMM37964.1"/>
    <property type="molecule type" value="Genomic_DNA"/>
</dbReference>
<dbReference type="PROSITE" id="PS50109">
    <property type="entry name" value="HIS_KIN"/>
    <property type="match status" value="1"/>
</dbReference>
<keyword evidence="11" id="KW-0902">Two-component regulatory system</keyword>
<keyword evidence="4" id="KW-1003">Cell membrane</keyword>
<comment type="catalytic activity">
    <reaction evidence="1">
        <text>ATP + protein L-histidine = ADP + protein N-phospho-L-histidine.</text>
        <dbReference type="EC" id="2.7.13.3"/>
    </reaction>
</comment>
<keyword evidence="10 13" id="KW-1133">Transmembrane helix</keyword>
<dbReference type="InterPro" id="IPR003594">
    <property type="entry name" value="HATPase_dom"/>
</dbReference>
<dbReference type="InterPro" id="IPR004358">
    <property type="entry name" value="Sig_transdc_His_kin-like_C"/>
</dbReference>
<evidence type="ECO:0000256" key="1">
    <source>
        <dbReference type="ARBA" id="ARBA00000085"/>
    </source>
</evidence>
<dbReference type="PANTHER" id="PTHR45453">
    <property type="entry name" value="PHOSPHATE REGULON SENSOR PROTEIN PHOR"/>
    <property type="match status" value="1"/>
</dbReference>
<evidence type="ECO:0000256" key="3">
    <source>
        <dbReference type="ARBA" id="ARBA00012438"/>
    </source>
</evidence>
<dbReference type="EC" id="2.7.13.3" evidence="3"/>
<evidence type="ECO:0000256" key="10">
    <source>
        <dbReference type="ARBA" id="ARBA00022989"/>
    </source>
</evidence>
<keyword evidence="6 13" id="KW-0812">Transmembrane</keyword>
<dbReference type="InterPro" id="IPR036890">
    <property type="entry name" value="HATPase_C_sf"/>
</dbReference>
<name>A0A0J6D131_9BACL</name>
<evidence type="ECO:0000313" key="16">
    <source>
        <dbReference type="Proteomes" id="UP000035996"/>
    </source>
</evidence>
<dbReference type="Proteomes" id="UP000035996">
    <property type="component" value="Unassembled WGS sequence"/>
</dbReference>
<keyword evidence="7" id="KW-0547">Nucleotide-binding</keyword>
<evidence type="ECO:0000256" key="12">
    <source>
        <dbReference type="ARBA" id="ARBA00023136"/>
    </source>
</evidence>